<evidence type="ECO:0000313" key="7">
    <source>
        <dbReference type="Proteomes" id="UP001190926"/>
    </source>
</evidence>
<evidence type="ECO:0000313" key="6">
    <source>
        <dbReference type="EMBL" id="KAH6837413.1"/>
    </source>
</evidence>
<comment type="subcellular location">
    <subcellularLocation>
        <location evidence="1">Membrane</location>
        <topology evidence="1">Single-pass membrane protein</topology>
    </subcellularLocation>
</comment>
<dbReference type="PANTHER" id="PTHR33138:SF30">
    <property type="entry name" value="LEAF RUST 10 DISEASE-RESISTANCE LOCUS RECEPTOR-LIKE PROTEIN KINASE-LIKE 2.7"/>
    <property type="match status" value="1"/>
</dbReference>
<feature type="domain" description="Wall-associated receptor kinase galacturonan-binding" evidence="5">
    <location>
        <begin position="27"/>
        <end position="91"/>
    </location>
</feature>
<proteinExistence type="predicted"/>
<evidence type="ECO:0000256" key="4">
    <source>
        <dbReference type="SAM" id="SignalP"/>
    </source>
</evidence>
<name>A0AAD4PEW0_PERFH</name>
<gene>
    <name evidence="6" type="ORF">C2S53_015635</name>
</gene>
<accession>A0AAD4PEW0</accession>
<dbReference type="PANTHER" id="PTHR33138">
    <property type="entry name" value="OS01G0690200 PROTEIN"/>
    <property type="match status" value="1"/>
</dbReference>
<protein>
    <recommendedName>
        <fullName evidence="5">Wall-associated receptor kinase galacturonan-binding domain-containing protein</fullName>
    </recommendedName>
</protein>
<dbReference type="Proteomes" id="UP001190926">
    <property type="component" value="Unassembled WGS sequence"/>
</dbReference>
<feature type="chain" id="PRO_5042261063" description="Wall-associated receptor kinase galacturonan-binding domain-containing protein" evidence="4">
    <location>
        <begin position="26"/>
        <end position="286"/>
    </location>
</feature>
<organism evidence="6 7">
    <name type="scientific">Perilla frutescens var. hirtella</name>
    <name type="common">Perilla citriodora</name>
    <name type="synonym">Perilla setoyensis</name>
    <dbReference type="NCBI Taxonomy" id="608512"/>
    <lineage>
        <taxon>Eukaryota</taxon>
        <taxon>Viridiplantae</taxon>
        <taxon>Streptophyta</taxon>
        <taxon>Embryophyta</taxon>
        <taxon>Tracheophyta</taxon>
        <taxon>Spermatophyta</taxon>
        <taxon>Magnoliopsida</taxon>
        <taxon>eudicotyledons</taxon>
        <taxon>Gunneridae</taxon>
        <taxon>Pentapetalae</taxon>
        <taxon>asterids</taxon>
        <taxon>lamiids</taxon>
        <taxon>Lamiales</taxon>
        <taxon>Lamiaceae</taxon>
        <taxon>Nepetoideae</taxon>
        <taxon>Elsholtzieae</taxon>
        <taxon>Perilla</taxon>
    </lineage>
</organism>
<sequence>MLSKTKYLFWLIIIHLLIRTSCVISVCTPSSCGKIRNISHPFRLKGDPKHCGNHDYELVCENNTTTSLFFLSHKYTVQAINYSNYTIRLTDASINSNDNCSFPNHSLSRSDFPDHEYPYGTETYRRSMSESRRDITGSVTIMSCPYPVNNSLLLEISTPCADRNYGFNKTHRYVKFGELNGSYVKEMCTIELMTMTSSPLNEEESVSLSEIHSSLLYGFELSWFIALCERHCVNCWFDGKQTMCEYSCSIGFWEIPCGGMPFWFSFAVSGITWIIELAIGQFLMTS</sequence>
<keyword evidence="3" id="KW-1133">Transmembrane helix</keyword>
<keyword evidence="2 4" id="KW-0732">Signal</keyword>
<dbReference type="EMBL" id="SDAM02000018">
    <property type="protein sequence ID" value="KAH6837413.1"/>
    <property type="molecule type" value="Genomic_DNA"/>
</dbReference>
<evidence type="ECO:0000256" key="2">
    <source>
        <dbReference type="ARBA" id="ARBA00022729"/>
    </source>
</evidence>
<evidence type="ECO:0000256" key="1">
    <source>
        <dbReference type="ARBA" id="ARBA00004167"/>
    </source>
</evidence>
<feature type="transmembrane region" description="Helical" evidence="3">
    <location>
        <begin position="262"/>
        <end position="284"/>
    </location>
</feature>
<dbReference type="AlphaFoldDB" id="A0AAD4PEW0"/>
<evidence type="ECO:0000256" key="3">
    <source>
        <dbReference type="SAM" id="Phobius"/>
    </source>
</evidence>
<keyword evidence="7" id="KW-1185">Reference proteome</keyword>
<dbReference type="GO" id="GO:0030247">
    <property type="term" value="F:polysaccharide binding"/>
    <property type="evidence" value="ECO:0007669"/>
    <property type="project" value="InterPro"/>
</dbReference>
<feature type="signal peptide" evidence="4">
    <location>
        <begin position="1"/>
        <end position="25"/>
    </location>
</feature>
<reference evidence="6 7" key="1">
    <citation type="journal article" date="2021" name="Nat. Commun.">
        <title>Incipient diploidization of the medicinal plant Perilla within 10,000 years.</title>
        <authorList>
            <person name="Zhang Y."/>
            <person name="Shen Q."/>
            <person name="Leng L."/>
            <person name="Zhang D."/>
            <person name="Chen S."/>
            <person name="Shi Y."/>
            <person name="Ning Z."/>
            <person name="Chen S."/>
        </authorList>
    </citation>
    <scope>NUCLEOTIDE SEQUENCE [LARGE SCALE GENOMIC DNA]</scope>
    <source>
        <strain evidence="7">cv. PC099</strain>
    </source>
</reference>
<keyword evidence="3" id="KW-0812">Transmembrane</keyword>
<keyword evidence="3" id="KW-0472">Membrane</keyword>
<dbReference type="InterPro" id="IPR025287">
    <property type="entry name" value="WAK_GUB"/>
</dbReference>
<comment type="caution">
    <text evidence="6">The sequence shown here is derived from an EMBL/GenBank/DDBJ whole genome shotgun (WGS) entry which is preliminary data.</text>
</comment>
<dbReference type="Pfam" id="PF13947">
    <property type="entry name" value="GUB_WAK_bind"/>
    <property type="match status" value="1"/>
</dbReference>
<evidence type="ECO:0000259" key="5">
    <source>
        <dbReference type="Pfam" id="PF13947"/>
    </source>
</evidence>
<dbReference type="GO" id="GO:0016020">
    <property type="term" value="C:membrane"/>
    <property type="evidence" value="ECO:0007669"/>
    <property type="project" value="UniProtKB-SubCell"/>
</dbReference>